<dbReference type="InterPro" id="IPR039020">
    <property type="entry name" value="PaxB-like"/>
</dbReference>
<name>A0ABY6MEN1_9BACT</name>
<dbReference type="EMBL" id="CP110226">
    <property type="protein sequence ID" value="UZD21385.1"/>
    <property type="molecule type" value="Genomic_DNA"/>
</dbReference>
<evidence type="ECO:0000256" key="4">
    <source>
        <dbReference type="ARBA" id="ARBA00023136"/>
    </source>
</evidence>
<keyword evidence="4 5" id="KW-0472">Membrane</keyword>
<organism evidence="6 7">
    <name type="scientific">Algoriphagus halophytocola</name>
    <dbReference type="NCBI Taxonomy" id="2991499"/>
    <lineage>
        <taxon>Bacteria</taxon>
        <taxon>Pseudomonadati</taxon>
        <taxon>Bacteroidota</taxon>
        <taxon>Cytophagia</taxon>
        <taxon>Cytophagales</taxon>
        <taxon>Cyclobacteriaceae</taxon>
        <taxon>Algoriphagus</taxon>
    </lineage>
</organism>
<keyword evidence="2 5" id="KW-0812">Transmembrane</keyword>
<feature type="transmembrane region" description="Helical" evidence="5">
    <location>
        <begin position="137"/>
        <end position="154"/>
    </location>
</feature>
<gene>
    <name evidence="6" type="ORF">OM944_11995</name>
</gene>
<dbReference type="RefSeq" id="WP_264807858.1">
    <property type="nucleotide sequence ID" value="NZ_CP110226.1"/>
</dbReference>
<proteinExistence type="predicted"/>
<keyword evidence="3 5" id="KW-1133">Transmembrane helix</keyword>
<evidence type="ECO:0000313" key="6">
    <source>
        <dbReference type="EMBL" id="UZD21385.1"/>
    </source>
</evidence>
<sequence length="227" mass="26381">MNQPLINFEDYPLTGLIFNGLGCLFWVVAYVVLVLEIRKKKFVEMPAFVAGANIGWEFVWSWIYHPNTGLLFALSYIAAFLLDCFIFYAVLKYGTKQPMNPETKKHFRLFCFINFFFWILFSYFYRNEGYDTLIGANSGYIINVILSIQCVILLMQTQDTGKFSMLLAWSRMLGTGLISVSMFFFYPDNHFVQLLGVTCFLLDCTFIYVLWKRHGTLLGLLSKTEHV</sequence>
<feature type="transmembrane region" description="Helical" evidence="5">
    <location>
        <begin position="70"/>
        <end position="91"/>
    </location>
</feature>
<feature type="transmembrane region" description="Helical" evidence="5">
    <location>
        <begin position="191"/>
        <end position="211"/>
    </location>
</feature>
<protein>
    <submittedName>
        <fullName evidence="6">Uncharacterized protein</fullName>
    </submittedName>
</protein>
<dbReference type="Proteomes" id="UP001163156">
    <property type="component" value="Chromosome"/>
</dbReference>
<dbReference type="PANTHER" id="PTHR42038">
    <property type="match status" value="1"/>
</dbReference>
<feature type="transmembrane region" description="Helical" evidence="5">
    <location>
        <begin position="47"/>
        <end position="64"/>
    </location>
</feature>
<evidence type="ECO:0000256" key="2">
    <source>
        <dbReference type="ARBA" id="ARBA00022692"/>
    </source>
</evidence>
<dbReference type="Pfam" id="PF25129">
    <property type="entry name" value="Pyr4-TMTC"/>
    <property type="match status" value="1"/>
</dbReference>
<keyword evidence="7" id="KW-1185">Reference proteome</keyword>
<feature type="transmembrane region" description="Helical" evidence="5">
    <location>
        <begin position="166"/>
        <end position="185"/>
    </location>
</feature>
<evidence type="ECO:0000313" key="7">
    <source>
        <dbReference type="Proteomes" id="UP001163156"/>
    </source>
</evidence>
<evidence type="ECO:0000256" key="5">
    <source>
        <dbReference type="SAM" id="Phobius"/>
    </source>
</evidence>
<accession>A0ABY6MEN1</accession>
<dbReference type="PANTHER" id="PTHR42038:SF2">
    <property type="entry name" value="TERPENE CYCLASE AUSL"/>
    <property type="match status" value="1"/>
</dbReference>
<feature type="transmembrane region" description="Helical" evidence="5">
    <location>
        <begin position="107"/>
        <end position="125"/>
    </location>
</feature>
<comment type="subcellular location">
    <subcellularLocation>
        <location evidence="1">Membrane</location>
        <topology evidence="1">Multi-pass membrane protein</topology>
    </subcellularLocation>
</comment>
<evidence type="ECO:0000256" key="1">
    <source>
        <dbReference type="ARBA" id="ARBA00004141"/>
    </source>
</evidence>
<feature type="transmembrane region" description="Helical" evidence="5">
    <location>
        <begin position="12"/>
        <end position="35"/>
    </location>
</feature>
<reference evidence="6" key="1">
    <citation type="submission" date="2022-10" db="EMBL/GenBank/DDBJ databases">
        <title>Algoriphagus sp. a novel bacteria isolate from halophytes salicornia europaea.</title>
        <authorList>
            <person name="Peng Y."/>
            <person name="Jiang L."/>
            <person name="Lee J."/>
        </authorList>
    </citation>
    <scope>NUCLEOTIDE SEQUENCE</scope>
    <source>
        <strain evidence="6">TR-M5</strain>
    </source>
</reference>
<evidence type="ECO:0000256" key="3">
    <source>
        <dbReference type="ARBA" id="ARBA00022989"/>
    </source>
</evidence>